<dbReference type="Gene3D" id="3.40.50.2300">
    <property type="match status" value="2"/>
</dbReference>
<proteinExistence type="predicted"/>
<dbReference type="SUPFAM" id="SSF47413">
    <property type="entry name" value="lambda repressor-like DNA-binding domains"/>
    <property type="match status" value="1"/>
</dbReference>
<feature type="domain" description="HTH lacI-type" evidence="4">
    <location>
        <begin position="12"/>
        <end position="67"/>
    </location>
</feature>
<dbReference type="PROSITE" id="PS50932">
    <property type="entry name" value="HTH_LACI_2"/>
    <property type="match status" value="1"/>
</dbReference>
<dbReference type="AlphaFoldDB" id="A0A2N9JLG9"/>
<dbReference type="Pfam" id="PF00356">
    <property type="entry name" value="LacI"/>
    <property type="match status" value="1"/>
</dbReference>
<gene>
    <name evidence="5" type="ORF">MPLG2_3402</name>
</gene>
<organism evidence="5 6">
    <name type="scientific">Micropruina glycogenica</name>
    <dbReference type="NCBI Taxonomy" id="75385"/>
    <lineage>
        <taxon>Bacteria</taxon>
        <taxon>Bacillati</taxon>
        <taxon>Actinomycetota</taxon>
        <taxon>Actinomycetes</taxon>
        <taxon>Propionibacteriales</taxon>
        <taxon>Nocardioidaceae</taxon>
        <taxon>Micropruina</taxon>
    </lineage>
</organism>
<dbReference type="Proteomes" id="UP000238164">
    <property type="component" value="Chromosome 1"/>
</dbReference>
<reference evidence="5 6" key="1">
    <citation type="submission" date="2018-02" db="EMBL/GenBank/DDBJ databases">
        <authorList>
            <person name="Cohen D.B."/>
            <person name="Kent A.D."/>
        </authorList>
    </citation>
    <scope>NUCLEOTIDE SEQUENCE [LARGE SCALE GENOMIC DNA]</scope>
    <source>
        <strain evidence="5">1</strain>
    </source>
</reference>
<evidence type="ECO:0000256" key="1">
    <source>
        <dbReference type="ARBA" id="ARBA00023015"/>
    </source>
</evidence>
<keyword evidence="1" id="KW-0805">Transcription regulation</keyword>
<keyword evidence="2" id="KW-0238">DNA-binding</keyword>
<dbReference type="CDD" id="cd06267">
    <property type="entry name" value="PBP1_LacI_sugar_binding-like"/>
    <property type="match status" value="1"/>
</dbReference>
<dbReference type="Gene3D" id="1.10.260.40">
    <property type="entry name" value="lambda repressor-like DNA-binding domains"/>
    <property type="match status" value="1"/>
</dbReference>
<keyword evidence="6" id="KW-1185">Reference proteome</keyword>
<sequence>MVRRTAGVGRDATRDDVARLAGVSSAVVSYVVNDGPRPVAAATRARVLDAIDKLGYRPNTAARSLITGKSDLIGLIVPDVENQYFATLAKAVEKSAAKRGLRLVLGQAQPDQLPDLVESLAGHQVDGIITATPLPPDLLVRTGRLTVPLVKLSLDQPMDAVPSLSPDFYGGAQQAVRHLAEVHGHRRIALLTGGEPMDVRERGWHDALLLLGLVPDCRVQTSWTTAGGRDAALPLVERFPEATAVFAASDQQAAGLIAGLHALGRRVPDDIAIVGFDGALVGEFTVPPLTTVGVPFQQMSSDAVDQLDGGTIDKRIYPTELIVRESCGCRVGTE</sequence>
<keyword evidence="3" id="KW-0804">Transcription</keyword>
<dbReference type="CDD" id="cd01392">
    <property type="entry name" value="HTH_LacI"/>
    <property type="match status" value="1"/>
</dbReference>
<evidence type="ECO:0000256" key="2">
    <source>
        <dbReference type="ARBA" id="ARBA00023125"/>
    </source>
</evidence>
<dbReference type="PANTHER" id="PTHR30146">
    <property type="entry name" value="LACI-RELATED TRANSCRIPTIONAL REPRESSOR"/>
    <property type="match status" value="1"/>
</dbReference>
<dbReference type="InterPro" id="IPR010982">
    <property type="entry name" value="Lambda_DNA-bd_dom_sf"/>
</dbReference>
<evidence type="ECO:0000259" key="4">
    <source>
        <dbReference type="PROSITE" id="PS50932"/>
    </source>
</evidence>
<dbReference type="KEGG" id="mgg:MPLG2_3402"/>
<dbReference type="GO" id="GO:0003700">
    <property type="term" value="F:DNA-binding transcription factor activity"/>
    <property type="evidence" value="ECO:0007669"/>
    <property type="project" value="TreeGrafter"/>
</dbReference>
<dbReference type="EMBL" id="LT985188">
    <property type="protein sequence ID" value="SPD88432.1"/>
    <property type="molecule type" value="Genomic_DNA"/>
</dbReference>
<dbReference type="InterPro" id="IPR028082">
    <property type="entry name" value="Peripla_BP_I"/>
</dbReference>
<dbReference type="SMART" id="SM00354">
    <property type="entry name" value="HTH_LACI"/>
    <property type="match status" value="1"/>
</dbReference>
<dbReference type="SUPFAM" id="SSF53822">
    <property type="entry name" value="Periplasmic binding protein-like I"/>
    <property type="match status" value="1"/>
</dbReference>
<dbReference type="Pfam" id="PF13377">
    <property type="entry name" value="Peripla_BP_3"/>
    <property type="match status" value="1"/>
</dbReference>
<evidence type="ECO:0000313" key="5">
    <source>
        <dbReference type="EMBL" id="SPD88432.1"/>
    </source>
</evidence>
<dbReference type="InterPro" id="IPR000843">
    <property type="entry name" value="HTH_LacI"/>
</dbReference>
<accession>A0A2N9JLG9</accession>
<evidence type="ECO:0000256" key="3">
    <source>
        <dbReference type="ARBA" id="ARBA00023163"/>
    </source>
</evidence>
<dbReference type="InterPro" id="IPR046335">
    <property type="entry name" value="LacI/GalR-like_sensor"/>
</dbReference>
<evidence type="ECO:0000313" key="6">
    <source>
        <dbReference type="Proteomes" id="UP000238164"/>
    </source>
</evidence>
<dbReference type="GO" id="GO:0000976">
    <property type="term" value="F:transcription cis-regulatory region binding"/>
    <property type="evidence" value="ECO:0007669"/>
    <property type="project" value="TreeGrafter"/>
</dbReference>
<dbReference type="PANTHER" id="PTHR30146:SF109">
    <property type="entry name" value="HTH-TYPE TRANSCRIPTIONAL REGULATOR GALS"/>
    <property type="match status" value="1"/>
</dbReference>
<name>A0A2N9JLG9_9ACTN</name>
<protein>
    <submittedName>
        <fullName evidence="5">LacI family transcriptional regulator</fullName>
    </submittedName>
</protein>